<feature type="compositionally biased region" description="Gly residues" evidence="1">
    <location>
        <begin position="530"/>
        <end position="539"/>
    </location>
</feature>
<gene>
    <name evidence="2" type="ORF">PCOR1329_LOCUS67981</name>
</gene>
<accession>A0ABN9WJJ4</accession>
<evidence type="ECO:0000256" key="1">
    <source>
        <dbReference type="SAM" id="MobiDB-lite"/>
    </source>
</evidence>
<feature type="compositionally biased region" description="Acidic residues" evidence="1">
    <location>
        <begin position="393"/>
        <end position="411"/>
    </location>
</feature>
<evidence type="ECO:0000313" key="3">
    <source>
        <dbReference type="Proteomes" id="UP001189429"/>
    </source>
</evidence>
<dbReference type="EMBL" id="CAUYUJ010018837">
    <property type="protein sequence ID" value="CAK0886694.1"/>
    <property type="molecule type" value="Genomic_DNA"/>
</dbReference>
<dbReference type="PANTHER" id="PTHR12381:SF56">
    <property type="entry name" value="B30.2_SPRY DOMAIN-CONTAINING PROTEIN-RELATED"/>
    <property type="match status" value="1"/>
</dbReference>
<keyword evidence="3" id="KW-1185">Reference proteome</keyword>
<evidence type="ECO:0000313" key="2">
    <source>
        <dbReference type="EMBL" id="CAK0886694.1"/>
    </source>
</evidence>
<organism evidence="2 3">
    <name type="scientific">Prorocentrum cordatum</name>
    <dbReference type="NCBI Taxonomy" id="2364126"/>
    <lineage>
        <taxon>Eukaryota</taxon>
        <taxon>Sar</taxon>
        <taxon>Alveolata</taxon>
        <taxon>Dinophyceae</taxon>
        <taxon>Prorocentrales</taxon>
        <taxon>Prorocentraceae</taxon>
        <taxon>Prorocentrum</taxon>
    </lineage>
</organism>
<protein>
    <submittedName>
        <fullName evidence="2">Uncharacterized protein</fullName>
    </submittedName>
</protein>
<dbReference type="Proteomes" id="UP001189429">
    <property type="component" value="Unassembled WGS sequence"/>
</dbReference>
<sequence length="539" mass="59661">MPWSPRVARISHAHGPLGRRLSPPPRGGEGRRWRQVRAVHVRGEDLRGARLGRGVESGPLHRACELPAGGLLAGEVRAVDGGLDYVCFDSEGFIAFAKTKRKFTHKFNREETVAVLLNLDAGSPNANTISLFRNGKRATEPQALPEFLLGKTLYPAVTYKNVSLQVNLGPWPFSPLPFKCTMLAEAAADDVEVAPSSPDQGEKAEVVMPIGLPDTGYFDWVDHFLSKGKEYEELSDRRVIDLATKSGLWRPGAPNMVQGSNDKPEMRFNVPSIDDHSVRRMLYHLAQTSKRSFIVPELAGNLQQAERKKMLANFSSPAFTKTAVVLMGEPSEEHKARVQALILDEKQAAINAEHKAKVMEATRKKMVEERKRKLDEAKKAREAAARKEKGEDGAEGDAEEAAPAPEEDPMDVDPPAAELTEEEKKVSVRKSLLPDLTDQALKSSYSDFSLPSTAEGFDQIKYVWQTEEDCARILREWILAKKMVQRVDGLQPGAEFRAAWADWQKELTKLKALHELWRGPCEEESSAGQEKGGGQEGGG</sequence>
<reference evidence="2" key="1">
    <citation type="submission" date="2023-10" db="EMBL/GenBank/DDBJ databases">
        <authorList>
            <person name="Chen Y."/>
            <person name="Shah S."/>
            <person name="Dougan E. K."/>
            <person name="Thang M."/>
            <person name="Chan C."/>
        </authorList>
    </citation>
    <scope>NUCLEOTIDE SEQUENCE [LARGE SCALE GENOMIC DNA]</scope>
</reference>
<comment type="caution">
    <text evidence="2">The sequence shown here is derived from an EMBL/GenBank/DDBJ whole genome shotgun (WGS) entry which is preliminary data.</text>
</comment>
<feature type="region of interest" description="Disordered" evidence="1">
    <location>
        <begin position="14"/>
        <end position="33"/>
    </location>
</feature>
<feature type="compositionally biased region" description="Basic and acidic residues" evidence="1">
    <location>
        <begin position="367"/>
        <end position="392"/>
    </location>
</feature>
<feature type="region of interest" description="Disordered" evidence="1">
    <location>
        <begin position="520"/>
        <end position="539"/>
    </location>
</feature>
<proteinExistence type="predicted"/>
<feature type="region of interest" description="Disordered" evidence="1">
    <location>
        <begin position="367"/>
        <end position="430"/>
    </location>
</feature>
<dbReference type="Gene3D" id="2.60.120.920">
    <property type="match status" value="1"/>
</dbReference>
<dbReference type="InterPro" id="IPR043136">
    <property type="entry name" value="B30.2/SPRY_sf"/>
</dbReference>
<name>A0ABN9WJJ4_9DINO</name>
<dbReference type="PANTHER" id="PTHR12381">
    <property type="entry name" value="HETEROGENEOUS NUCLEAR RIBONUCLEOPROTEIN U FAMILY MEMBER"/>
    <property type="match status" value="1"/>
</dbReference>